<dbReference type="SUPFAM" id="SSF54523">
    <property type="entry name" value="Pili subunits"/>
    <property type="match status" value="1"/>
</dbReference>
<evidence type="ECO:0000313" key="3">
    <source>
        <dbReference type="Proteomes" id="UP000078503"/>
    </source>
</evidence>
<name>A0A178KGT0_9GAMM</name>
<accession>A0A178KGT0</accession>
<dbReference type="Proteomes" id="UP000078503">
    <property type="component" value="Unassembled WGS sequence"/>
</dbReference>
<dbReference type="PROSITE" id="PS00409">
    <property type="entry name" value="PROKAR_NTER_METHYL"/>
    <property type="match status" value="1"/>
</dbReference>
<dbReference type="AlphaFoldDB" id="A0A178KGT0"/>
<organism evidence="2 3">
    <name type="scientific">Photobacterium jeanii</name>
    <dbReference type="NCBI Taxonomy" id="858640"/>
    <lineage>
        <taxon>Bacteria</taxon>
        <taxon>Pseudomonadati</taxon>
        <taxon>Pseudomonadota</taxon>
        <taxon>Gammaproteobacteria</taxon>
        <taxon>Vibrionales</taxon>
        <taxon>Vibrionaceae</taxon>
        <taxon>Photobacterium</taxon>
    </lineage>
</organism>
<keyword evidence="1" id="KW-1133">Transmembrane helix</keyword>
<dbReference type="InterPro" id="IPR012902">
    <property type="entry name" value="N_methyl_site"/>
</dbReference>
<reference evidence="2 3" key="1">
    <citation type="submission" date="2016-03" db="EMBL/GenBank/DDBJ databases">
        <title>Photobacterium proteolyticum sp. nov. a protease producing bacterium isolated from ocean sediments of Laizhou Bay.</title>
        <authorList>
            <person name="Li Y."/>
        </authorList>
    </citation>
    <scope>NUCLEOTIDE SEQUENCE [LARGE SCALE GENOMIC DNA]</scope>
    <source>
        <strain evidence="2 3">R-40508</strain>
    </source>
</reference>
<dbReference type="InterPro" id="IPR045584">
    <property type="entry name" value="Pilin-like"/>
</dbReference>
<gene>
    <name evidence="2" type="ORF">A3K86_10125</name>
</gene>
<evidence type="ECO:0000313" key="2">
    <source>
        <dbReference type="EMBL" id="OAN16519.1"/>
    </source>
</evidence>
<feature type="transmembrane region" description="Helical" evidence="1">
    <location>
        <begin position="12"/>
        <end position="33"/>
    </location>
</feature>
<proteinExistence type="predicted"/>
<dbReference type="Pfam" id="PF07963">
    <property type="entry name" value="N_methyl"/>
    <property type="match status" value="1"/>
</dbReference>
<dbReference type="EMBL" id="LVHF01000018">
    <property type="protein sequence ID" value="OAN16519.1"/>
    <property type="molecule type" value="Genomic_DNA"/>
</dbReference>
<dbReference type="RefSeq" id="WP_162844322.1">
    <property type="nucleotide sequence ID" value="NZ_LVHF01000018.1"/>
</dbReference>
<evidence type="ECO:0000256" key="1">
    <source>
        <dbReference type="SAM" id="Phobius"/>
    </source>
</evidence>
<dbReference type="NCBIfam" id="TIGR02532">
    <property type="entry name" value="IV_pilin_GFxxxE"/>
    <property type="match status" value="1"/>
</dbReference>
<evidence type="ECO:0008006" key="4">
    <source>
        <dbReference type="Google" id="ProtNLM"/>
    </source>
</evidence>
<sequence>MIVSNQRGFTLIEALLAIVILAIAMAMMITVMFPQARESGEIHYQARSAALANAVLSEVLARSFDENSDHNGGNYRCGDTGSNVITPVPACKTTLGPDSGELDPNGGLIRDVVNDVDDYIGCWADKASDCDGLEPYRGKLNNVVGSDIALDYPHFRLNISVVYDNGLTGGEDIAGKGLHKLVTTTIWASRFGPYEYKAYRSNY</sequence>
<comment type="caution">
    <text evidence="2">The sequence shown here is derived from an EMBL/GenBank/DDBJ whole genome shotgun (WGS) entry which is preliminary data.</text>
</comment>
<protein>
    <recommendedName>
        <fullName evidence="4">MSHA biogenesis protein MshD</fullName>
    </recommendedName>
</protein>
<dbReference type="STRING" id="858640.A3K86_10125"/>
<keyword evidence="1" id="KW-0472">Membrane</keyword>
<keyword evidence="1" id="KW-0812">Transmembrane</keyword>
<keyword evidence="3" id="KW-1185">Reference proteome</keyword>